<dbReference type="EMBL" id="LAZR01045711">
    <property type="protein sequence ID" value="KKK98225.1"/>
    <property type="molecule type" value="Genomic_DNA"/>
</dbReference>
<feature type="non-terminal residue" evidence="2">
    <location>
        <position position="1"/>
    </location>
</feature>
<feature type="region of interest" description="Disordered" evidence="1">
    <location>
        <begin position="1"/>
        <end position="26"/>
    </location>
</feature>
<protein>
    <submittedName>
        <fullName evidence="2">Uncharacterized protein</fullName>
    </submittedName>
</protein>
<accession>A0A0F9AIT4</accession>
<evidence type="ECO:0000256" key="1">
    <source>
        <dbReference type="SAM" id="MobiDB-lite"/>
    </source>
</evidence>
<proteinExistence type="predicted"/>
<comment type="caution">
    <text evidence="2">The sequence shown here is derived from an EMBL/GenBank/DDBJ whole genome shotgun (WGS) entry which is preliminary data.</text>
</comment>
<name>A0A0F9AIT4_9ZZZZ</name>
<evidence type="ECO:0000313" key="2">
    <source>
        <dbReference type="EMBL" id="KKK98225.1"/>
    </source>
</evidence>
<dbReference type="AlphaFoldDB" id="A0A0F9AIT4"/>
<sequence length="26" mass="2742">LSPESTQSFPIDIKKGSDPNLQGGLI</sequence>
<reference evidence="2" key="1">
    <citation type="journal article" date="2015" name="Nature">
        <title>Complex archaea that bridge the gap between prokaryotes and eukaryotes.</title>
        <authorList>
            <person name="Spang A."/>
            <person name="Saw J.H."/>
            <person name="Jorgensen S.L."/>
            <person name="Zaremba-Niedzwiedzka K."/>
            <person name="Martijn J."/>
            <person name="Lind A.E."/>
            <person name="van Eijk R."/>
            <person name="Schleper C."/>
            <person name="Guy L."/>
            <person name="Ettema T.J."/>
        </authorList>
    </citation>
    <scope>NUCLEOTIDE SEQUENCE</scope>
</reference>
<organism evidence="2">
    <name type="scientific">marine sediment metagenome</name>
    <dbReference type="NCBI Taxonomy" id="412755"/>
    <lineage>
        <taxon>unclassified sequences</taxon>
        <taxon>metagenomes</taxon>
        <taxon>ecological metagenomes</taxon>
    </lineage>
</organism>
<gene>
    <name evidence="2" type="ORF">LCGC14_2644920</name>
</gene>